<accession>E4U021</accession>
<protein>
    <recommendedName>
        <fullName evidence="3">Lipoprotein</fullName>
    </recommendedName>
</protein>
<dbReference type="HOGENOM" id="CLU_111074_1_0_7"/>
<organism evidence="1 2">
    <name type="scientific">Sulfuricurvum kujiense (strain ATCC BAA-921 / DSM 16994 / JCM 11577 / YK-1)</name>
    <dbReference type="NCBI Taxonomy" id="709032"/>
    <lineage>
        <taxon>Bacteria</taxon>
        <taxon>Pseudomonadati</taxon>
        <taxon>Campylobacterota</taxon>
        <taxon>Epsilonproteobacteria</taxon>
        <taxon>Campylobacterales</taxon>
        <taxon>Sulfurimonadaceae</taxon>
        <taxon>Sulfuricurvum</taxon>
    </lineage>
</organism>
<dbReference type="OrthoDB" id="5347351at2"/>
<name>E4U021_SULKY</name>
<dbReference type="PROSITE" id="PS51257">
    <property type="entry name" value="PROKAR_LIPOPROTEIN"/>
    <property type="match status" value="1"/>
</dbReference>
<dbReference type="KEGG" id="sku:Sulku_0519"/>
<keyword evidence="2" id="KW-1185">Reference proteome</keyword>
<evidence type="ECO:0000313" key="1">
    <source>
        <dbReference type="EMBL" id="ADR33186.1"/>
    </source>
</evidence>
<dbReference type="EMBL" id="CP002355">
    <property type="protein sequence ID" value="ADR33186.1"/>
    <property type="molecule type" value="Genomic_DNA"/>
</dbReference>
<dbReference type="eggNOG" id="ENOG5032NRK">
    <property type="taxonomic scope" value="Bacteria"/>
</dbReference>
<proteinExistence type="predicted"/>
<evidence type="ECO:0008006" key="3">
    <source>
        <dbReference type="Google" id="ProtNLM"/>
    </source>
</evidence>
<dbReference type="Proteomes" id="UP000008721">
    <property type="component" value="Chromosome"/>
</dbReference>
<reference evidence="1 2" key="1">
    <citation type="journal article" date="2012" name="Stand. Genomic Sci.">
        <title>Complete genome sequence of the sulfur compounds oxidizing chemolithoautotroph Sulfuricurvum kujiense type strain (YK-1(T)).</title>
        <authorList>
            <person name="Han C."/>
            <person name="Kotsyurbenko O."/>
            <person name="Chertkov O."/>
            <person name="Held B."/>
            <person name="Lapidus A."/>
            <person name="Nolan M."/>
            <person name="Lucas S."/>
            <person name="Hammon N."/>
            <person name="Deshpande S."/>
            <person name="Cheng J.F."/>
            <person name="Tapia R."/>
            <person name="Goodwin L.A."/>
            <person name="Pitluck S."/>
            <person name="Liolios K."/>
            <person name="Pagani I."/>
            <person name="Ivanova N."/>
            <person name="Mavromatis K."/>
            <person name="Mikhailova N."/>
            <person name="Pati A."/>
            <person name="Chen A."/>
            <person name="Palaniappan K."/>
            <person name="Land M."/>
            <person name="Hauser L."/>
            <person name="Chang Y.J."/>
            <person name="Jeffries C.D."/>
            <person name="Brambilla E.M."/>
            <person name="Rohde M."/>
            <person name="Spring S."/>
            <person name="Sikorski J."/>
            <person name="Goker M."/>
            <person name="Woyke T."/>
            <person name="Bristow J."/>
            <person name="Eisen J.A."/>
            <person name="Markowitz V."/>
            <person name="Hugenholtz P."/>
            <person name="Kyrpides N.C."/>
            <person name="Klenk H.P."/>
            <person name="Detter J.C."/>
        </authorList>
    </citation>
    <scope>NUCLEOTIDE SEQUENCE [LARGE SCALE GENOMIC DNA]</scope>
    <source>
        <strain evidence="2">ATCC BAA-921 / DSM 16994 / JCM 11577 / YK-1</strain>
    </source>
</reference>
<dbReference type="STRING" id="709032.Sulku_0519"/>
<sequence>MKYWILSALIFLAGCGYQPSSHLAKNVVGDSVSTEVVIRMEDPQNTVIIKDAVDMAVITRFRTALVPKNVSHTHLKIMINSVSFSPLRYDTNGYIITYRTAVVMGISRTTAGKTANYTTSGVYDFDIEPNAIISDQARFEAIRQGAQKGIDVFIAQVSAQGSDSK</sequence>
<evidence type="ECO:0000313" key="2">
    <source>
        <dbReference type="Proteomes" id="UP000008721"/>
    </source>
</evidence>
<gene>
    <name evidence="1" type="ordered locus">Sulku_0519</name>
</gene>
<dbReference type="AlphaFoldDB" id="E4U021"/>
<dbReference type="RefSeq" id="WP_013459383.1">
    <property type="nucleotide sequence ID" value="NC_014762.1"/>
</dbReference>